<evidence type="ECO:0000259" key="1">
    <source>
        <dbReference type="Pfam" id="PF13358"/>
    </source>
</evidence>
<dbReference type="EMBL" id="JAEPRC010000485">
    <property type="protein sequence ID" value="KAG2196252.1"/>
    <property type="molecule type" value="Genomic_DNA"/>
</dbReference>
<dbReference type="Gene3D" id="3.30.420.10">
    <property type="entry name" value="Ribonuclease H-like superfamily/Ribonuclease H"/>
    <property type="match status" value="1"/>
</dbReference>
<sequence length="254" mass="29354">MSKSTAARKMKEWNELTSNPDLGDIPATFTPKEHKGRKQILKDVHTVFIFELLANEPTLTVEAVTDRLYSEETIIKRHNEVTSWIARELDFINDCVFIDETGFNRNMHRSYGWSAISKDDDTAVVKKKGTTSNDFLEFIEQVLTTIDAAGMSYKYLVLDNASIHKSLMVKDWVEQRGYQMVFLPPYSPFLNPIEEFWSKLKSVVNNDPSSVRQDTKISEQICNASVHISKDDCQSWIRHSLSFWQRCIDYEKGL</sequence>
<evidence type="ECO:0000313" key="2">
    <source>
        <dbReference type="EMBL" id="KAG2196252.1"/>
    </source>
</evidence>
<dbReference type="Proteomes" id="UP000650833">
    <property type="component" value="Unassembled WGS sequence"/>
</dbReference>
<evidence type="ECO:0000313" key="3">
    <source>
        <dbReference type="Proteomes" id="UP000650833"/>
    </source>
</evidence>
<dbReference type="Pfam" id="PF13358">
    <property type="entry name" value="DDE_3"/>
    <property type="match status" value="1"/>
</dbReference>
<accession>A0A8H7UW54</accession>
<name>A0A8H7UW54_9FUNG</name>
<dbReference type="PANTHER" id="PTHR46564:SF1">
    <property type="entry name" value="TRANSPOSASE"/>
    <property type="match status" value="1"/>
</dbReference>
<dbReference type="SUPFAM" id="SSF53098">
    <property type="entry name" value="Ribonuclease H-like"/>
    <property type="match status" value="1"/>
</dbReference>
<dbReference type="InterPro" id="IPR038717">
    <property type="entry name" value="Tc1-like_DDE_dom"/>
</dbReference>
<dbReference type="GO" id="GO:0003676">
    <property type="term" value="F:nucleic acid binding"/>
    <property type="evidence" value="ECO:0007669"/>
    <property type="project" value="InterPro"/>
</dbReference>
<proteinExistence type="predicted"/>
<feature type="domain" description="Tc1-like transposase DDE" evidence="1">
    <location>
        <begin position="120"/>
        <end position="208"/>
    </location>
</feature>
<protein>
    <recommendedName>
        <fullName evidence="1">Tc1-like transposase DDE domain-containing protein</fullName>
    </recommendedName>
</protein>
<dbReference type="InterPro" id="IPR012337">
    <property type="entry name" value="RNaseH-like_sf"/>
</dbReference>
<keyword evidence="3" id="KW-1185">Reference proteome</keyword>
<dbReference type="InterPro" id="IPR036397">
    <property type="entry name" value="RNaseH_sf"/>
</dbReference>
<dbReference type="PANTHER" id="PTHR46564">
    <property type="entry name" value="TRANSPOSASE"/>
    <property type="match status" value="1"/>
</dbReference>
<organism evidence="2 3">
    <name type="scientific">Mucor plumbeus</name>
    <dbReference type="NCBI Taxonomy" id="97098"/>
    <lineage>
        <taxon>Eukaryota</taxon>
        <taxon>Fungi</taxon>
        <taxon>Fungi incertae sedis</taxon>
        <taxon>Mucoromycota</taxon>
        <taxon>Mucoromycotina</taxon>
        <taxon>Mucoromycetes</taxon>
        <taxon>Mucorales</taxon>
        <taxon>Mucorineae</taxon>
        <taxon>Mucoraceae</taxon>
        <taxon>Mucor</taxon>
    </lineage>
</organism>
<comment type="caution">
    <text evidence="2">The sequence shown here is derived from an EMBL/GenBank/DDBJ whole genome shotgun (WGS) entry which is preliminary data.</text>
</comment>
<reference evidence="2" key="1">
    <citation type="submission" date="2020-12" db="EMBL/GenBank/DDBJ databases">
        <title>Metabolic potential, ecology and presence of endohyphal bacteria is reflected in genomic diversity of Mucoromycotina.</title>
        <authorList>
            <person name="Muszewska A."/>
            <person name="Okrasinska A."/>
            <person name="Steczkiewicz K."/>
            <person name="Drgas O."/>
            <person name="Orlowska M."/>
            <person name="Perlinska-Lenart U."/>
            <person name="Aleksandrzak-Piekarczyk T."/>
            <person name="Szatraj K."/>
            <person name="Zielenkiewicz U."/>
            <person name="Pilsyk S."/>
            <person name="Malc E."/>
            <person name="Mieczkowski P."/>
            <person name="Kruszewska J.S."/>
            <person name="Biernat P."/>
            <person name="Pawlowska J."/>
        </authorList>
    </citation>
    <scope>NUCLEOTIDE SEQUENCE</scope>
    <source>
        <strain evidence="2">CBS 226.32</strain>
    </source>
</reference>
<dbReference type="OrthoDB" id="2280777at2759"/>
<dbReference type="AlphaFoldDB" id="A0A8H7UW54"/>
<gene>
    <name evidence="2" type="ORF">INT46_005138</name>
</gene>